<dbReference type="EMBL" id="PP554579">
    <property type="protein sequence ID" value="XCD29846.1"/>
    <property type="molecule type" value="Genomic_DNA"/>
</dbReference>
<reference evidence="1" key="1">
    <citation type="submission" date="2024-03" db="EMBL/GenBank/DDBJ databases">
        <title>This phage originates from the Bacteriophage catalogue of the Bacteriophage Competence Centre, Department of Microbiology und Biotechnology, Max Rubner-Institut, Kiel, Germany.</title>
        <authorList>
            <person name="Sprotte S."/>
            <person name="Brinks E."/>
        </authorList>
    </citation>
    <scope>NUCLEOTIDE SEQUENCE</scope>
</reference>
<name>A0AAU8BUT2_9VIRU</name>
<evidence type="ECO:0000313" key="1">
    <source>
        <dbReference type="EMBL" id="XCD29846.1"/>
    </source>
</evidence>
<accession>A0AAU8BUT2</accession>
<protein>
    <submittedName>
        <fullName evidence="1">Uncharacterized protein</fullName>
    </submittedName>
</protein>
<organism evidence="1">
    <name type="scientific">Salmonella phage PMBT29</name>
    <dbReference type="NCBI Taxonomy" id="3137286"/>
    <lineage>
        <taxon>Viruses</taxon>
    </lineage>
</organism>
<proteinExistence type="predicted"/>
<sequence>MCITNRACGLLEGLLLFLHSGFCQYTIQEIKNLVYLDVFLFYTNYR</sequence>